<proteinExistence type="predicted"/>
<dbReference type="InterPro" id="IPR029058">
    <property type="entry name" value="AB_hydrolase_fold"/>
</dbReference>
<keyword evidence="3" id="KW-1185">Reference proteome</keyword>
<dbReference type="Gene3D" id="3.40.50.1820">
    <property type="entry name" value="alpha/beta hydrolase"/>
    <property type="match status" value="1"/>
</dbReference>
<comment type="caution">
    <text evidence="2">The sequence shown here is derived from an EMBL/GenBank/DDBJ whole genome shotgun (WGS) entry which is preliminary data.</text>
</comment>
<accession>A0A9X7JTH3</accession>
<dbReference type="InterPro" id="IPR000073">
    <property type="entry name" value="AB_hydrolase_1"/>
</dbReference>
<reference evidence="2 3" key="1">
    <citation type="submission" date="2018-03" db="EMBL/GenBank/DDBJ databases">
        <title>Chitinolytic properties of Streptosporangium nondiastaticum TBG75A20.</title>
        <authorList>
            <person name="Gayathri V."/>
            <person name="Shiburaj S."/>
        </authorList>
    </citation>
    <scope>NUCLEOTIDE SEQUENCE [LARGE SCALE GENOMIC DNA]</scope>
    <source>
        <strain evidence="2 3">TBG75A20</strain>
    </source>
</reference>
<evidence type="ECO:0000313" key="2">
    <source>
        <dbReference type="EMBL" id="PSJ29628.1"/>
    </source>
</evidence>
<dbReference type="OrthoDB" id="5513277at2"/>
<protein>
    <submittedName>
        <fullName evidence="2">Alpha/beta hydrolase</fullName>
    </submittedName>
</protein>
<dbReference type="SUPFAM" id="SSF53474">
    <property type="entry name" value="alpha/beta-Hydrolases"/>
    <property type="match status" value="1"/>
</dbReference>
<evidence type="ECO:0000313" key="3">
    <source>
        <dbReference type="Proteomes" id="UP000242427"/>
    </source>
</evidence>
<dbReference type="Proteomes" id="UP000242427">
    <property type="component" value="Unassembled WGS sequence"/>
</dbReference>
<evidence type="ECO:0000259" key="1">
    <source>
        <dbReference type="Pfam" id="PF12697"/>
    </source>
</evidence>
<dbReference type="PANTHER" id="PTHR43798:SF5">
    <property type="entry name" value="MONOACYLGLYCEROL LIPASE ABHD6"/>
    <property type="match status" value="1"/>
</dbReference>
<dbReference type="GO" id="GO:0016020">
    <property type="term" value="C:membrane"/>
    <property type="evidence" value="ECO:0007669"/>
    <property type="project" value="TreeGrafter"/>
</dbReference>
<dbReference type="GO" id="GO:0046464">
    <property type="term" value="P:acylglycerol catabolic process"/>
    <property type="evidence" value="ECO:0007669"/>
    <property type="project" value="TreeGrafter"/>
</dbReference>
<sequence length="306" mass="32104">MAGKVEAAVQAAAQLGSFADEAARARILGAYDKAMAFWPEPRGQQDVATSFGTTRVHTYGGGAGTPVVLLHGQSATPAEWAPHVAALGGARPVLAVDRVGEPGYSAQTAPIRTADHMADWLEEVLAGLGLERAHLVGHSYGGCVALNHAARRPARVASVTAYEPPRALAPLKAGFVLGALVAVLSGSDKVQRRWFSGLIGDTGAGPEEAEATMRLSLEAIRGFRIRLPQPWRMTDEELRSVSAPALILLGGAGKAMDARRAEGRARRLIPGVRTEIVPGAGHGIPVKVFNDRLPAFLREVDEAAAA</sequence>
<dbReference type="GO" id="GO:0047372">
    <property type="term" value="F:monoacylglycerol lipase activity"/>
    <property type="evidence" value="ECO:0007669"/>
    <property type="project" value="TreeGrafter"/>
</dbReference>
<organism evidence="2 3">
    <name type="scientific">Streptosporangium nondiastaticum</name>
    <dbReference type="NCBI Taxonomy" id="35764"/>
    <lineage>
        <taxon>Bacteria</taxon>
        <taxon>Bacillati</taxon>
        <taxon>Actinomycetota</taxon>
        <taxon>Actinomycetes</taxon>
        <taxon>Streptosporangiales</taxon>
        <taxon>Streptosporangiaceae</taxon>
        <taxon>Streptosporangium</taxon>
    </lineage>
</organism>
<gene>
    <name evidence="2" type="ORF">B7P34_06085</name>
</gene>
<feature type="domain" description="AB hydrolase-1" evidence="1">
    <location>
        <begin position="67"/>
        <end position="284"/>
    </location>
</feature>
<keyword evidence="2" id="KW-0378">Hydrolase</keyword>
<dbReference type="InterPro" id="IPR050266">
    <property type="entry name" value="AB_hydrolase_sf"/>
</dbReference>
<dbReference type="AlphaFoldDB" id="A0A9X7JTH3"/>
<dbReference type="RefSeq" id="WP_106674758.1">
    <property type="nucleotide sequence ID" value="NZ_PXWG01000008.1"/>
</dbReference>
<name>A0A9X7JTH3_9ACTN</name>
<dbReference type="EMBL" id="PXWG01000008">
    <property type="protein sequence ID" value="PSJ29628.1"/>
    <property type="molecule type" value="Genomic_DNA"/>
</dbReference>
<dbReference type="PANTHER" id="PTHR43798">
    <property type="entry name" value="MONOACYLGLYCEROL LIPASE"/>
    <property type="match status" value="1"/>
</dbReference>
<dbReference type="Pfam" id="PF12697">
    <property type="entry name" value="Abhydrolase_6"/>
    <property type="match status" value="1"/>
</dbReference>